<reference evidence="1 2" key="1">
    <citation type="journal article" date="2024" name="BMC Genomics">
        <title>De novo assembly and annotation of Popillia japonica's genome with initial clues to its potential as an invasive pest.</title>
        <authorList>
            <person name="Cucini C."/>
            <person name="Boschi S."/>
            <person name="Funari R."/>
            <person name="Cardaioli E."/>
            <person name="Iannotti N."/>
            <person name="Marturano G."/>
            <person name="Paoli F."/>
            <person name="Bruttini M."/>
            <person name="Carapelli A."/>
            <person name="Frati F."/>
            <person name="Nardi F."/>
        </authorList>
    </citation>
    <scope>NUCLEOTIDE SEQUENCE [LARGE SCALE GENOMIC DNA]</scope>
    <source>
        <strain evidence="1">DMR45628</strain>
    </source>
</reference>
<keyword evidence="2" id="KW-1185">Reference proteome</keyword>
<name>A0AAW1MAJ5_POPJA</name>
<dbReference type="AlphaFoldDB" id="A0AAW1MAJ5"/>
<proteinExistence type="predicted"/>
<gene>
    <name evidence="1" type="ORF">QE152_g8489</name>
</gene>
<evidence type="ECO:0000313" key="2">
    <source>
        <dbReference type="Proteomes" id="UP001458880"/>
    </source>
</evidence>
<protein>
    <submittedName>
        <fullName evidence="1">Uncharacterized protein</fullName>
    </submittedName>
</protein>
<evidence type="ECO:0000313" key="1">
    <source>
        <dbReference type="EMBL" id="KAK9743591.1"/>
    </source>
</evidence>
<sequence>MACCLVLAEDTTVASRTGRIVFAQLDKKVKEDLENDVIRVGSDETVLQYQKDMACCLVLAEDTTVASRTGRIVFAQLDKKVKEGSILMTEPNIPDDKVSRGILVAKELVKA</sequence>
<comment type="caution">
    <text evidence="1">The sequence shown here is derived from an EMBL/GenBank/DDBJ whole genome shotgun (WGS) entry which is preliminary data.</text>
</comment>
<accession>A0AAW1MAJ5</accession>
<dbReference type="EMBL" id="JASPKY010000068">
    <property type="protein sequence ID" value="KAK9743591.1"/>
    <property type="molecule type" value="Genomic_DNA"/>
</dbReference>
<dbReference type="Proteomes" id="UP001458880">
    <property type="component" value="Unassembled WGS sequence"/>
</dbReference>
<organism evidence="1 2">
    <name type="scientific">Popillia japonica</name>
    <name type="common">Japanese beetle</name>
    <dbReference type="NCBI Taxonomy" id="7064"/>
    <lineage>
        <taxon>Eukaryota</taxon>
        <taxon>Metazoa</taxon>
        <taxon>Ecdysozoa</taxon>
        <taxon>Arthropoda</taxon>
        <taxon>Hexapoda</taxon>
        <taxon>Insecta</taxon>
        <taxon>Pterygota</taxon>
        <taxon>Neoptera</taxon>
        <taxon>Endopterygota</taxon>
        <taxon>Coleoptera</taxon>
        <taxon>Polyphaga</taxon>
        <taxon>Scarabaeiformia</taxon>
        <taxon>Scarabaeidae</taxon>
        <taxon>Rutelinae</taxon>
        <taxon>Popillia</taxon>
    </lineage>
</organism>